<evidence type="ECO:0000256" key="7">
    <source>
        <dbReference type="ARBA" id="ARBA00023242"/>
    </source>
</evidence>
<dbReference type="InterPro" id="IPR006612">
    <property type="entry name" value="THAP_Znf"/>
</dbReference>
<feature type="compositionally biased region" description="Low complexity" evidence="10">
    <location>
        <begin position="151"/>
        <end position="168"/>
    </location>
</feature>
<keyword evidence="4 8" id="KW-0863">Zinc-finger</keyword>
<evidence type="ECO:0000256" key="2">
    <source>
        <dbReference type="ARBA" id="ARBA00022723"/>
    </source>
</evidence>
<feature type="domain" description="C2H2-type" evidence="11">
    <location>
        <begin position="668"/>
        <end position="695"/>
    </location>
</feature>
<dbReference type="OrthoDB" id="9900519at2759"/>
<evidence type="ECO:0000256" key="1">
    <source>
        <dbReference type="ARBA" id="ARBA00004123"/>
    </source>
</evidence>
<feature type="domain" description="C2H2-type" evidence="11">
    <location>
        <begin position="612"/>
        <end position="639"/>
    </location>
</feature>
<keyword evidence="2" id="KW-0479">Metal-binding</keyword>
<dbReference type="PANTHER" id="PTHR24381:SF390">
    <property type="entry name" value="ZINC FINGER PROTEIN 37 HOMOLOG"/>
    <property type="match status" value="1"/>
</dbReference>
<evidence type="ECO:0000256" key="6">
    <source>
        <dbReference type="ARBA" id="ARBA00023125"/>
    </source>
</evidence>
<feature type="compositionally biased region" description="Polar residues" evidence="10">
    <location>
        <begin position="736"/>
        <end position="749"/>
    </location>
</feature>
<keyword evidence="14" id="KW-1185">Reference proteome</keyword>
<evidence type="ECO:0000256" key="4">
    <source>
        <dbReference type="ARBA" id="ARBA00022771"/>
    </source>
</evidence>
<evidence type="ECO:0000256" key="3">
    <source>
        <dbReference type="ARBA" id="ARBA00022737"/>
    </source>
</evidence>
<feature type="compositionally biased region" description="Basic and acidic residues" evidence="10">
    <location>
        <begin position="433"/>
        <end position="458"/>
    </location>
</feature>
<evidence type="ECO:0000313" key="14">
    <source>
        <dbReference type="Proteomes" id="UP000694569"/>
    </source>
</evidence>
<dbReference type="Ensembl" id="ENSLLET00000038906.1">
    <property type="protein sequence ID" value="ENSLLEP00000037468.1"/>
    <property type="gene ID" value="ENSLLEG00000023719.1"/>
</dbReference>
<dbReference type="Proteomes" id="UP000694569">
    <property type="component" value="Unplaced"/>
</dbReference>
<dbReference type="GeneTree" id="ENSGT00940000164807"/>
<sequence>MVLQAVPTMFPIRVGPDGTLFGYQPLQSVPSQQETLGKSTPICIVDGCPYNASHTPLPPDVILHFFPDDLGRIKQWLLQTCQYSHNLNVLAEDILRGKMEHFHICSCHFTPDSYTTVGAHRILGAYAIPTLFPRKRALLYPILPRSKMFSTGVSPKKGSSGKSCPASKHFPDANPATKPGTGKASRELSVQADLWKVRHDHSYIVQPPVVCKEEPDDNESVAKEEKTPPGDTEKDQEESDLPGGDSPGDDSSGLSDVALKNYAVVTALEKVLVSLMHHLSLIPLSTEEKSSPPSINTQTILKTEQILNQALDVIHLLTGVKWNITRMGVYRLPEKVPVQVGDFSVYFSNKEWEYIEEHKDLYKEMITEDPLSDSVLSFKEKWKTSITLVESNSHAQTRSDRDASPSYVHRVRLGSPPPEYGERDASPSPGNRKRSEDGEKVKPCSGRELHPDRSESPKKGKKHKLCRSLIPSDDDEYQSDTSGHSNFSDNLYTPSYLQKKKATCKDVTLPKRERRTRAAASKLQEELHWCDVCELCFPDKYQLVLHQTSHVGELSLQCTKCEKSFNQQSQLLHHHETVHNVARTYVCEQCGKSFPSEAQLTRHQDQLWKKHFRCIECGKYFNYKSQLVIHQRAHTGERPYECEDCGATFGHKSSLAAHKRTHTGKHPHTCQLCNKRFHKKSRLKMHLAMHKLPPPPPPRTRETKERTTLSCPDCGRPFVYKSSLLKHMKKHKNPSKRSANTLTQDTASS</sequence>
<evidence type="ECO:0000313" key="13">
    <source>
        <dbReference type="Ensembl" id="ENSLLEP00000037468.1"/>
    </source>
</evidence>
<dbReference type="GO" id="GO:0008270">
    <property type="term" value="F:zinc ion binding"/>
    <property type="evidence" value="ECO:0007669"/>
    <property type="project" value="UniProtKB-KW"/>
</dbReference>
<feature type="domain" description="C2H2-type" evidence="11">
    <location>
        <begin position="709"/>
        <end position="736"/>
    </location>
</feature>
<keyword evidence="5" id="KW-0862">Zinc</keyword>
<accession>A0A8C5QJL1</accession>
<dbReference type="PROSITE" id="PS00028">
    <property type="entry name" value="ZINC_FINGER_C2H2_1"/>
    <property type="match status" value="6"/>
</dbReference>
<feature type="domain" description="C2H2-type" evidence="11">
    <location>
        <begin position="556"/>
        <end position="584"/>
    </location>
</feature>
<dbReference type="FunFam" id="3.30.160.60:FF:001270">
    <property type="entry name" value="zinc finger protein 583 isoform X1"/>
    <property type="match status" value="1"/>
</dbReference>
<dbReference type="GO" id="GO:0005634">
    <property type="term" value="C:nucleus"/>
    <property type="evidence" value="ECO:0007669"/>
    <property type="project" value="UniProtKB-SubCell"/>
</dbReference>
<keyword evidence="7" id="KW-0539">Nucleus</keyword>
<dbReference type="InterPro" id="IPR013087">
    <property type="entry name" value="Znf_C2H2_type"/>
</dbReference>
<dbReference type="PROSITE" id="PS50950">
    <property type="entry name" value="ZF_THAP"/>
    <property type="match status" value="1"/>
</dbReference>
<evidence type="ECO:0000256" key="8">
    <source>
        <dbReference type="PROSITE-ProRule" id="PRU00042"/>
    </source>
</evidence>
<keyword evidence="3" id="KW-0677">Repeat</keyword>
<dbReference type="SUPFAM" id="SSF57716">
    <property type="entry name" value="Glucocorticoid receptor-like (DNA-binding domain)"/>
    <property type="match status" value="1"/>
</dbReference>
<keyword evidence="6 9" id="KW-0238">DNA-binding</keyword>
<dbReference type="FunFam" id="3.30.160.60:FF:000446">
    <property type="entry name" value="Zinc finger protein"/>
    <property type="match status" value="1"/>
</dbReference>
<dbReference type="Gene3D" id="3.30.160.60">
    <property type="entry name" value="Classic Zinc Finger"/>
    <property type="match status" value="5"/>
</dbReference>
<dbReference type="GO" id="GO:0000977">
    <property type="term" value="F:RNA polymerase II transcription regulatory region sequence-specific DNA binding"/>
    <property type="evidence" value="ECO:0007669"/>
    <property type="project" value="TreeGrafter"/>
</dbReference>
<feature type="domain" description="C2H2-type" evidence="11">
    <location>
        <begin position="528"/>
        <end position="555"/>
    </location>
</feature>
<evidence type="ECO:0000256" key="5">
    <source>
        <dbReference type="ARBA" id="ARBA00022833"/>
    </source>
</evidence>
<dbReference type="SMART" id="SM00980">
    <property type="entry name" value="THAP"/>
    <property type="match status" value="1"/>
</dbReference>
<dbReference type="SMART" id="SM00355">
    <property type="entry name" value="ZnF_C2H2"/>
    <property type="match status" value="7"/>
</dbReference>
<dbReference type="AlphaFoldDB" id="A0A8C5QJL1"/>
<feature type="compositionally biased region" description="Polar residues" evidence="10">
    <location>
        <begin position="479"/>
        <end position="490"/>
    </location>
</feature>
<organism evidence="13 14">
    <name type="scientific">Leptobrachium leishanense</name>
    <name type="common">Leishan spiny toad</name>
    <dbReference type="NCBI Taxonomy" id="445787"/>
    <lineage>
        <taxon>Eukaryota</taxon>
        <taxon>Metazoa</taxon>
        <taxon>Chordata</taxon>
        <taxon>Craniata</taxon>
        <taxon>Vertebrata</taxon>
        <taxon>Euteleostomi</taxon>
        <taxon>Amphibia</taxon>
        <taxon>Batrachia</taxon>
        <taxon>Anura</taxon>
        <taxon>Pelobatoidea</taxon>
        <taxon>Megophryidae</taxon>
        <taxon>Leptobrachium</taxon>
    </lineage>
</organism>
<feature type="domain" description="C2H2-type" evidence="11">
    <location>
        <begin position="585"/>
        <end position="611"/>
    </location>
</feature>
<feature type="region of interest" description="Disordered" evidence="10">
    <location>
        <begin position="206"/>
        <end position="254"/>
    </location>
</feature>
<evidence type="ECO:0000256" key="9">
    <source>
        <dbReference type="PROSITE-ProRule" id="PRU00309"/>
    </source>
</evidence>
<evidence type="ECO:0000256" key="10">
    <source>
        <dbReference type="SAM" id="MobiDB-lite"/>
    </source>
</evidence>
<dbReference type="SUPFAM" id="SSF57667">
    <property type="entry name" value="beta-beta-alpha zinc fingers"/>
    <property type="match status" value="4"/>
</dbReference>
<feature type="region of interest" description="Disordered" evidence="10">
    <location>
        <begin position="689"/>
        <end position="708"/>
    </location>
</feature>
<feature type="domain" description="THAP-type" evidence="12">
    <location>
        <begin position="36"/>
        <end position="132"/>
    </location>
</feature>
<feature type="region of interest" description="Disordered" evidence="10">
    <location>
        <begin position="390"/>
        <end position="490"/>
    </location>
</feature>
<evidence type="ECO:0000259" key="12">
    <source>
        <dbReference type="PROSITE" id="PS50950"/>
    </source>
</evidence>
<evidence type="ECO:0000259" key="11">
    <source>
        <dbReference type="PROSITE" id="PS50157"/>
    </source>
</evidence>
<feature type="compositionally biased region" description="Low complexity" evidence="10">
    <location>
        <begin position="241"/>
        <end position="254"/>
    </location>
</feature>
<feature type="domain" description="C2H2-type" evidence="11">
    <location>
        <begin position="640"/>
        <end position="667"/>
    </location>
</feature>
<dbReference type="InterPro" id="IPR036236">
    <property type="entry name" value="Znf_C2H2_sf"/>
</dbReference>
<name>A0A8C5QJL1_9ANUR</name>
<dbReference type="GO" id="GO:0000981">
    <property type="term" value="F:DNA-binding transcription factor activity, RNA polymerase II-specific"/>
    <property type="evidence" value="ECO:0007669"/>
    <property type="project" value="TreeGrafter"/>
</dbReference>
<reference evidence="13" key="2">
    <citation type="submission" date="2025-09" db="UniProtKB">
        <authorList>
            <consortium name="Ensembl"/>
        </authorList>
    </citation>
    <scope>IDENTIFICATION</scope>
</reference>
<feature type="compositionally biased region" description="Basic and acidic residues" evidence="10">
    <location>
        <begin position="220"/>
        <end position="233"/>
    </location>
</feature>
<comment type="subcellular location">
    <subcellularLocation>
        <location evidence="1">Nucleus</location>
    </subcellularLocation>
</comment>
<protein>
    <submittedName>
        <fullName evidence="13">Uncharacterized protein</fullName>
    </submittedName>
</protein>
<dbReference type="Pfam" id="PF00096">
    <property type="entry name" value="zf-C2H2"/>
    <property type="match status" value="5"/>
</dbReference>
<dbReference type="PANTHER" id="PTHR24381">
    <property type="entry name" value="ZINC FINGER PROTEIN"/>
    <property type="match status" value="1"/>
</dbReference>
<feature type="region of interest" description="Disordered" evidence="10">
    <location>
        <begin position="151"/>
        <end position="187"/>
    </location>
</feature>
<feature type="region of interest" description="Disordered" evidence="10">
    <location>
        <begin position="728"/>
        <end position="749"/>
    </location>
</feature>
<reference evidence="13" key="1">
    <citation type="submission" date="2025-08" db="UniProtKB">
        <authorList>
            <consortium name="Ensembl"/>
        </authorList>
    </citation>
    <scope>IDENTIFICATION</scope>
</reference>
<dbReference type="PROSITE" id="PS50157">
    <property type="entry name" value="ZINC_FINGER_C2H2_2"/>
    <property type="match status" value="7"/>
</dbReference>
<dbReference type="FunFam" id="3.30.160.60:FF:000275">
    <property type="entry name" value="zinc finger protein 90 homolog"/>
    <property type="match status" value="1"/>
</dbReference>
<proteinExistence type="predicted"/>